<evidence type="ECO:0000259" key="2">
    <source>
        <dbReference type="Pfam" id="PF00561"/>
    </source>
</evidence>
<dbReference type="InterPro" id="IPR029058">
    <property type="entry name" value="AB_hydrolase_fold"/>
</dbReference>
<dbReference type="InterPro" id="IPR050471">
    <property type="entry name" value="AB_hydrolase"/>
</dbReference>
<feature type="signal peptide" evidence="1">
    <location>
        <begin position="1"/>
        <end position="28"/>
    </location>
</feature>
<dbReference type="EMBL" id="FTOB01000001">
    <property type="protein sequence ID" value="SIS37723.1"/>
    <property type="molecule type" value="Genomic_DNA"/>
</dbReference>
<dbReference type="Pfam" id="PF00561">
    <property type="entry name" value="Abhydrolase_1"/>
    <property type="match status" value="1"/>
</dbReference>
<dbReference type="InterPro" id="IPR000073">
    <property type="entry name" value="AB_hydrolase_1"/>
</dbReference>
<evidence type="ECO:0000313" key="4">
    <source>
        <dbReference type="Proteomes" id="UP000185728"/>
    </source>
</evidence>
<proteinExistence type="predicted"/>
<keyword evidence="4" id="KW-1185">Reference proteome</keyword>
<feature type="domain" description="AB hydrolase-1" evidence="2">
    <location>
        <begin position="82"/>
        <end position="323"/>
    </location>
</feature>
<protein>
    <submittedName>
        <fullName evidence="3">Proline iminopeptidase</fullName>
    </submittedName>
</protein>
<dbReference type="SUPFAM" id="SSF53474">
    <property type="entry name" value="alpha/beta-Hydrolases"/>
    <property type="match status" value="1"/>
</dbReference>
<comment type="caution">
    <text evidence="3">The sequence shown here is derived from an EMBL/GenBank/DDBJ whole genome shotgun (WGS) entry which is preliminary data.</text>
</comment>
<reference evidence="3 4" key="1">
    <citation type="submission" date="2017-01" db="EMBL/GenBank/DDBJ databases">
        <authorList>
            <person name="Varghese N."/>
            <person name="Submissions S."/>
        </authorList>
    </citation>
    <scope>NUCLEOTIDE SEQUENCE [LARGE SCALE GENOMIC DNA]</scope>
    <source>
        <strain evidence="3 4">DSM 2061</strain>
    </source>
</reference>
<feature type="chain" id="PRO_5045070130" evidence="1">
    <location>
        <begin position="29"/>
        <end position="343"/>
    </location>
</feature>
<dbReference type="PANTHER" id="PTHR43433:SF5">
    <property type="entry name" value="AB HYDROLASE-1 DOMAIN-CONTAINING PROTEIN"/>
    <property type="match status" value="1"/>
</dbReference>
<keyword evidence="1" id="KW-0732">Signal</keyword>
<dbReference type="RefSeq" id="WP_076453081.1">
    <property type="nucleotide sequence ID" value="NZ_FTOB01000001.1"/>
</dbReference>
<accession>A0ABY1KI14</accession>
<evidence type="ECO:0000313" key="3">
    <source>
        <dbReference type="EMBL" id="SIS37723.1"/>
    </source>
</evidence>
<dbReference type="Gene3D" id="3.40.50.1820">
    <property type="entry name" value="alpha/beta hydrolase"/>
    <property type="match status" value="1"/>
</dbReference>
<dbReference type="Proteomes" id="UP000185728">
    <property type="component" value="Unassembled WGS sequence"/>
</dbReference>
<dbReference type="PANTHER" id="PTHR43433">
    <property type="entry name" value="HYDROLASE, ALPHA/BETA FOLD FAMILY PROTEIN"/>
    <property type="match status" value="1"/>
</dbReference>
<organism evidence="3 4">
    <name type="scientific">Zobellia uliginosa</name>
    <dbReference type="NCBI Taxonomy" id="143224"/>
    <lineage>
        <taxon>Bacteria</taxon>
        <taxon>Pseudomonadati</taxon>
        <taxon>Bacteroidota</taxon>
        <taxon>Flavobacteriia</taxon>
        <taxon>Flavobacteriales</taxon>
        <taxon>Flavobacteriaceae</taxon>
        <taxon>Zobellia</taxon>
    </lineage>
</organism>
<sequence length="343" mass="38134">MKRHKSTVKWGLRFSVFTLVPLFFYACASVPKLSDETESMIKEVMHQPVPEMVKGHTGYAISNGWKVWYERIPPQTTKKGSIILVMGAANDALSWPSDFISKFNDAGYEVIRYDHRGTGLTERLKKTDKHYSLTDMAHDPIAILDSLHIEKAHILGVSMGGMIAQVATIQNEGQFETLTSIMSSADLFDNSLPTPSAEVLPKMISAVLKYGIFGGKKSQIKLQFVHKKILMGEATGDIASRELAEAALYTIKKRSGYHFIAGRQHQKAIEGSESRYTPLSQLKIPVLVVHGEQDPVIPMAHGKKMASIIPNADSLWIANMGHDLPEAKMDLICDKILGRMEKK</sequence>
<name>A0ABY1KI14_9FLAO</name>
<gene>
    <name evidence="3" type="ORF">SAMN05421766_101173</name>
</gene>
<evidence type="ECO:0000256" key="1">
    <source>
        <dbReference type="SAM" id="SignalP"/>
    </source>
</evidence>
<dbReference type="PROSITE" id="PS51257">
    <property type="entry name" value="PROKAR_LIPOPROTEIN"/>
    <property type="match status" value="1"/>
</dbReference>